<reference evidence="1" key="1">
    <citation type="submission" date="2014-09" db="EMBL/GenBank/DDBJ databases">
        <authorList>
            <person name="Magalhaes I.L.F."/>
            <person name="Oliveira U."/>
            <person name="Santos F.R."/>
            <person name="Vidigal T.H.D.A."/>
            <person name="Brescovit A.D."/>
            <person name="Santos A.J."/>
        </authorList>
    </citation>
    <scope>NUCLEOTIDE SEQUENCE</scope>
    <source>
        <tissue evidence="1">Shoot tissue taken approximately 20 cm above the soil surface</tissue>
    </source>
</reference>
<organism evidence="1">
    <name type="scientific">Arundo donax</name>
    <name type="common">Giant reed</name>
    <name type="synonym">Donax arundinaceus</name>
    <dbReference type="NCBI Taxonomy" id="35708"/>
    <lineage>
        <taxon>Eukaryota</taxon>
        <taxon>Viridiplantae</taxon>
        <taxon>Streptophyta</taxon>
        <taxon>Embryophyta</taxon>
        <taxon>Tracheophyta</taxon>
        <taxon>Spermatophyta</taxon>
        <taxon>Magnoliopsida</taxon>
        <taxon>Liliopsida</taxon>
        <taxon>Poales</taxon>
        <taxon>Poaceae</taxon>
        <taxon>PACMAD clade</taxon>
        <taxon>Arundinoideae</taxon>
        <taxon>Arundineae</taxon>
        <taxon>Arundo</taxon>
    </lineage>
</organism>
<name>A0A0A9BAB0_ARUDO</name>
<proteinExistence type="predicted"/>
<protein>
    <submittedName>
        <fullName evidence="1">Uncharacterized protein</fullName>
    </submittedName>
</protein>
<accession>A0A0A9BAB0</accession>
<sequence>MWLPRIRHATTHQFLTSKSFDSDLLGPALPLLNNRPRVVCDTLNCYFGRVLKKYLKDTVISLSVIS</sequence>
<dbReference type="AlphaFoldDB" id="A0A0A9BAB0"/>
<evidence type="ECO:0000313" key="1">
    <source>
        <dbReference type="EMBL" id="JAD58120.1"/>
    </source>
</evidence>
<dbReference type="EMBL" id="GBRH01239775">
    <property type="protein sequence ID" value="JAD58120.1"/>
    <property type="molecule type" value="Transcribed_RNA"/>
</dbReference>
<reference evidence="1" key="2">
    <citation type="journal article" date="2015" name="Data Brief">
        <title>Shoot transcriptome of the giant reed, Arundo donax.</title>
        <authorList>
            <person name="Barrero R.A."/>
            <person name="Guerrero F.D."/>
            <person name="Moolhuijzen P."/>
            <person name="Goolsby J.A."/>
            <person name="Tidwell J."/>
            <person name="Bellgard S.E."/>
            <person name="Bellgard M.I."/>
        </authorList>
    </citation>
    <scope>NUCLEOTIDE SEQUENCE</scope>
    <source>
        <tissue evidence="1">Shoot tissue taken approximately 20 cm above the soil surface</tissue>
    </source>
</reference>